<evidence type="ECO:0000256" key="3">
    <source>
        <dbReference type="ARBA" id="ARBA00022801"/>
    </source>
</evidence>
<dbReference type="Proteomes" id="UP000611554">
    <property type="component" value="Unassembled WGS sequence"/>
</dbReference>
<keyword evidence="3" id="KW-0378">Hydrolase</keyword>
<dbReference type="InterPro" id="IPR000064">
    <property type="entry name" value="NLP_P60_dom"/>
</dbReference>
<keyword evidence="2" id="KW-0645">Protease</keyword>
<dbReference type="Pfam" id="PF00877">
    <property type="entry name" value="NLPC_P60"/>
    <property type="match status" value="1"/>
</dbReference>
<protein>
    <recommendedName>
        <fullName evidence="6">NlpC/P60 domain-containing protein</fullName>
    </recommendedName>
</protein>
<evidence type="ECO:0000259" key="6">
    <source>
        <dbReference type="PROSITE" id="PS51935"/>
    </source>
</evidence>
<dbReference type="Gene3D" id="3.90.1720.10">
    <property type="entry name" value="endopeptidase domain like (from Nostoc punctiforme)"/>
    <property type="match status" value="1"/>
</dbReference>
<dbReference type="PROSITE" id="PS51935">
    <property type="entry name" value="NLPC_P60"/>
    <property type="match status" value="1"/>
</dbReference>
<sequence length="330" mass="33426">MITAFLAATALTATLAGAPQESPARHCPDAVRLLLSIRSLLGAGMPDGIRRWIESEMRDTLVAACEARRAVPAPTPPVPPARDSAPPAPPALGSVPPWAPPPSTSTPPWGVPGSGDEPPEKVPGASPAGPGAADPDAIGAVIRGAIGAVTPGAAEDGPSHETGGPSGEAGKPGLSPGPSSVISPRPRPVSPAPSPRSRRTPPGRTAVAAALRQLGRPYVWGGGSGAGPTGGGFDCSGLALHAWSRAGVALTHYTGSQFRQGRRVPFSRLRAGDLVFFGGGTGDPTHVGIYVKGGVMVHAPKTGDVVRMTNFAASPYYRARYRGAVRPGPR</sequence>
<feature type="region of interest" description="Disordered" evidence="5">
    <location>
        <begin position="71"/>
        <end position="136"/>
    </location>
</feature>
<dbReference type="PANTHER" id="PTHR47359">
    <property type="entry name" value="PEPTIDOGLYCAN DL-ENDOPEPTIDASE CWLO"/>
    <property type="match status" value="1"/>
</dbReference>
<organism evidence="7 8">
    <name type="scientific">Streptosporangium pseudovulgare</name>
    <dbReference type="NCBI Taxonomy" id="35765"/>
    <lineage>
        <taxon>Bacteria</taxon>
        <taxon>Bacillati</taxon>
        <taxon>Actinomycetota</taxon>
        <taxon>Actinomycetes</taxon>
        <taxon>Streptosporangiales</taxon>
        <taxon>Streptosporangiaceae</taxon>
        <taxon>Streptosporangium</taxon>
    </lineage>
</organism>
<feature type="region of interest" description="Disordered" evidence="5">
    <location>
        <begin position="150"/>
        <end position="204"/>
    </location>
</feature>
<evidence type="ECO:0000256" key="5">
    <source>
        <dbReference type="SAM" id="MobiDB-lite"/>
    </source>
</evidence>
<gene>
    <name evidence="7" type="ORF">GCM10010140_16410</name>
</gene>
<comment type="similarity">
    <text evidence="1">Belongs to the peptidase C40 family.</text>
</comment>
<evidence type="ECO:0000313" key="7">
    <source>
        <dbReference type="EMBL" id="GGP87719.1"/>
    </source>
</evidence>
<dbReference type="RefSeq" id="WP_189245858.1">
    <property type="nucleotide sequence ID" value="NZ_BMQJ01000003.1"/>
</dbReference>
<comment type="caution">
    <text evidence="7">The sequence shown here is derived from an EMBL/GenBank/DDBJ whole genome shotgun (WGS) entry which is preliminary data.</text>
</comment>
<evidence type="ECO:0000256" key="1">
    <source>
        <dbReference type="ARBA" id="ARBA00007074"/>
    </source>
</evidence>
<dbReference type="EMBL" id="BMQJ01000003">
    <property type="protein sequence ID" value="GGP87719.1"/>
    <property type="molecule type" value="Genomic_DNA"/>
</dbReference>
<dbReference type="PANTHER" id="PTHR47359:SF3">
    <property type="entry name" value="NLP_P60 DOMAIN-CONTAINING PROTEIN-RELATED"/>
    <property type="match status" value="1"/>
</dbReference>
<proteinExistence type="inferred from homology"/>
<dbReference type="InterPro" id="IPR051794">
    <property type="entry name" value="PG_Endopeptidase_C40"/>
</dbReference>
<evidence type="ECO:0000313" key="8">
    <source>
        <dbReference type="Proteomes" id="UP000611554"/>
    </source>
</evidence>
<accession>A0ABQ2QMT1</accession>
<evidence type="ECO:0000256" key="2">
    <source>
        <dbReference type="ARBA" id="ARBA00022670"/>
    </source>
</evidence>
<feature type="compositionally biased region" description="Pro residues" evidence="5">
    <location>
        <begin position="73"/>
        <end position="90"/>
    </location>
</feature>
<feature type="domain" description="NlpC/P60" evidence="6">
    <location>
        <begin position="200"/>
        <end position="328"/>
    </location>
</feature>
<dbReference type="InterPro" id="IPR038765">
    <property type="entry name" value="Papain-like_cys_pep_sf"/>
</dbReference>
<reference evidence="8" key="1">
    <citation type="journal article" date="2019" name="Int. J. Syst. Evol. Microbiol.">
        <title>The Global Catalogue of Microorganisms (GCM) 10K type strain sequencing project: providing services to taxonomists for standard genome sequencing and annotation.</title>
        <authorList>
            <consortium name="The Broad Institute Genomics Platform"/>
            <consortium name="The Broad Institute Genome Sequencing Center for Infectious Disease"/>
            <person name="Wu L."/>
            <person name="Ma J."/>
        </authorList>
    </citation>
    <scope>NUCLEOTIDE SEQUENCE [LARGE SCALE GENOMIC DNA]</scope>
    <source>
        <strain evidence="8">JCM 3115</strain>
    </source>
</reference>
<evidence type="ECO:0000256" key="4">
    <source>
        <dbReference type="ARBA" id="ARBA00022807"/>
    </source>
</evidence>
<keyword evidence="8" id="KW-1185">Reference proteome</keyword>
<feature type="compositionally biased region" description="Pro residues" evidence="5">
    <location>
        <begin position="185"/>
        <end position="194"/>
    </location>
</feature>
<dbReference type="SUPFAM" id="SSF54001">
    <property type="entry name" value="Cysteine proteinases"/>
    <property type="match status" value="1"/>
</dbReference>
<name>A0ABQ2QMT1_9ACTN</name>
<keyword evidence="4" id="KW-0788">Thiol protease</keyword>
<feature type="compositionally biased region" description="Low complexity" evidence="5">
    <location>
        <begin position="123"/>
        <end position="136"/>
    </location>
</feature>